<sequence>MENHPLPTLAIPLTLFMSILLATLTHTTSQQLRIPQFELANEACNIFTHTPPSSSHPVIPQDDDEDHHHHHHHHDHDDDAPPPPTPPQPVPPPPQPVPPPPPPPSPPSPAGQSTCCRRLMGIDNECVCRLMARLPRFIAKGNHTITIAPDQGCNVTYTCPGFP</sequence>
<evidence type="ECO:0000313" key="3">
    <source>
        <dbReference type="EMBL" id="KAK1301730.1"/>
    </source>
</evidence>
<evidence type="ECO:0000256" key="2">
    <source>
        <dbReference type="SAM" id="Phobius"/>
    </source>
</evidence>
<dbReference type="AlphaFoldDB" id="A0AAV9DL50"/>
<name>A0AAV9DL50_ACOCL</name>
<evidence type="ECO:0000256" key="1">
    <source>
        <dbReference type="SAM" id="MobiDB-lite"/>
    </source>
</evidence>
<dbReference type="Proteomes" id="UP001180020">
    <property type="component" value="Unassembled WGS sequence"/>
</dbReference>
<reference evidence="3" key="1">
    <citation type="journal article" date="2023" name="Nat. Commun.">
        <title>Diploid and tetraploid genomes of Acorus and the evolution of monocots.</title>
        <authorList>
            <person name="Ma L."/>
            <person name="Liu K.W."/>
            <person name="Li Z."/>
            <person name="Hsiao Y.Y."/>
            <person name="Qi Y."/>
            <person name="Fu T."/>
            <person name="Tang G.D."/>
            <person name="Zhang D."/>
            <person name="Sun W.H."/>
            <person name="Liu D.K."/>
            <person name="Li Y."/>
            <person name="Chen G.Z."/>
            <person name="Liu X.D."/>
            <person name="Liao X.Y."/>
            <person name="Jiang Y.T."/>
            <person name="Yu X."/>
            <person name="Hao Y."/>
            <person name="Huang J."/>
            <person name="Zhao X.W."/>
            <person name="Ke S."/>
            <person name="Chen Y.Y."/>
            <person name="Wu W.L."/>
            <person name="Hsu J.L."/>
            <person name="Lin Y.F."/>
            <person name="Huang M.D."/>
            <person name="Li C.Y."/>
            <person name="Huang L."/>
            <person name="Wang Z.W."/>
            <person name="Zhao X."/>
            <person name="Zhong W.Y."/>
            <person name="Peng D.H."/>
            <person name="Ahmad S."/>
            <person name="Lan S."/>
            <person name="Zhang J.S."/>
            <person name="Tsai W.C."/>
            <person name="Van de Peer Y."/>
            <person name="Liu Z.J."/>
        </authorList>
    </citation>
    <scope>NUCLEOTIDE SEQUENCE</scope>
    <source>
        <strain evidence="3">CP</strain>
    </source>
</reference>
<evidence type="ECO:0008006" key="5">
    <source>
        <dbReference type="Google" id="ProtNLM"/>
    </source>
</evidence>
<keyword evidence="4" id="KW-1185">Reference proteome</keyword>
<reference evidence="3" key="2">
    <citation type="submission" date="2023-06" db="EMBL/GenBank/DDBJ databases">
        <authorList>
            <person name="Ma L."/>
            <person name="Liu K.-W."/>
            <person name="Li Z."/>
            <person name="Hsiao Y.-Y."/>
            <person name="Qi Y."/>
            <person name="Fu T."/>
            <person name="Tang G."/>
            <person name="Zhang D."/>
            <person name="Sun W.-H."/>
            <person name="Liu D.-K."/>
            <person name="Li Y."/>
            <person name="Chen G.-Z."/>
            <person name="Liu X.-D."/>
            <person name="Liao X.-Y."/>
            <person name="Jiang Y.-T."/>
            <person name="Yu X."/>
            <person name="Hao Y."/>
            <person name="Huang J."/>
            <person name="Zhao X.-W."/>
            <person name="Ke S."/>
            <person name="Chen Y.-Y."/>
            <person name="Wu W.-L."/>
            <person name="Hsu J.-L."/>
            <person name="Lin Y.-F."/>
            <person name="Huang M.-D."/>
            <person name="Li C.-Y."/>
            <person name="Huang L."/>
            <person name="Wang Z.-W."/>
            <person name="Zhao X."/>
            <person name="Zhong W.-Y."/>
            <person name="Peng D.-H."/>
            <person name="Ahmad S."/>
            <person name="Lan S."/>
            <person name="Zhang J.-S."/>
            <person name="Tsai W.-C."/>
            <person name="Van De Peer Y."/>
            <person name="Liu Z.-J."/>
        </authorList>
    </citation>
    <scope>NUCLEOTIDE SEQUENCE</scope>
    <source>
        <strain evidence="3">CP</strain>
        <tissue evidence="3">Leaves</tissue>
    </source>
</reference>
<evidence type="ECO:0000313" key="4">
    <source>
        <dbReference type="Proteomes" id="UP001180020"/>
    </source>
</evidence>
<gene>
    <name evidence="3" type="ORF">QJS10_CPB12g00358</name>
</gene>
<comment type="caution">
    <text evidence="3">The sequence shown here is derived from an EMBL/GenBank/DDBJ whole genome shotgun (WGS) entry which is preliminary data.</text>
</comment>
<accession>A0AAV9DL50</accession>
<keyword evidence="2" id="KW-1133">Transmembrane helix</keyword>
<dbReference type="PANTHER" id="PTHR34377:SF3">
    <property type="entry name" value="TETRATRICOPEPTIDE REPEAT (TPR)-LIKE SUPERFAMILY PROTEIN"/>
    <property type="match status" value="1"/>
</dbReference>
<dbReference type="EMBL" id="JAUJYO010000012">
    <property type="protein sequence ID" value="KAK1301730.1"/>
    <property type="molecule type" value="Genomic_DNA"/>
</dbReference>
<feature type="compositionally biased region" description="Pro residues" evidence="1">
    <location>
        <begin position="81"/>
        <end position="109"/>
    </location>
</feature>
<keyword evidence="2" id="KW-0812">Transmembrane</keyword>
<organism evidence="3 4">
    <name type="scientific">Acorus calamus</name>
    <name type="common">Sweet flag</name>
    <dbReference type="NCBI Taxonomy" id="4465"/>
    <lineage>
        <taxon>Eukaryota</taxon>
        <taxon>Viridiplantae</taxon>
        <taxon>Streptophyta</taxon>
        <taxon>Embryophyta</taxon>
        <taxon>Tracheophyta</taxon>
        <taxon>Spermatophyta</taxon>
        <taxon>Magnoliopsida</taxon>
        <taxon>Liliopsida</taxon>
        <taxon>Acoraceae</taxon>
        <taxon>Acorus</taxon>
    </lineage>
</organism>
<dbReference type="PANTHER" id="PTHR34377">
    <property type="entry name" value="TETRATRICOPEPTIDE REPEAT (TPR)-LIKE SUPERFAMILY PROTEIN"/>
    <property type="match status" value="1"/>
</dbReference>
<feature type="region of interest" description="Disordered" evidence="1">
    <location>
        <begin position="48"/>
        <end position="115"/>
    </location>
</feature>
<protein>
    <recommendedName>
        <fullName evidence="5">Bifunctional inhibitor/plant lipid transfer protein/seed storage helical domain-containing protein</fullName>
    </recommendedName>
</protein>
<feature type="transmembrane region" description="Helical" evidence="2">
    <location>
        <begin position="6"/>
        <end position="24"/>
    </location>
</feature>
<proteinExistence type="predicted"/>
<keyword evidence="2" id="KW-0472">Membrane</keyword>